<feature type="transmembrane region" description="Helical" evidence="1">
    <location>
        <begin position="15"/>
        <end position="40"/>
    </location>
</feature>
<sequence>MPRTRSDLEEDSLEYPWFILPSFLASTALVAGGSCAYIVWKTDSGKMVVNDLLASLKENPYFGAGFGLVGVGAGLAVLRRGLQLGTVLFRRHYTVTLEVPSRDKSYQWLLQWITARAARNTQHISVETTYTQEEDGGRILTKFDFVPGPGIHLFRYKNNWIRVERSREQQAMDFSIGAPLETVTLSCLGTDRGIYHEMLEEGKTYS</sequence>
<keyword evidence="1" id="KW-0472">Membrane</keyword>
<keyword evidence="1" id="KW-1133">Transmembrane helix</keyword>
<gene>
    <name evidence="3" type="primary">RvY_06424-1</name>
    <name evidence="3" type="synonym">RvY_06424.1</name>
    <name evidence="3" type="ORF">RvY_06424</name>
</gene>
<evidence type="ECO:0000313" key="3">
    <source>
        <dbReference type="EMBL" id="GAU94699.1"/>
    </source>
</evidence>
<evidence type="ECO:0000313" key="4">
    <source>
        <dbReference type="Proteomes" id="UP000186922"/>
    </source>
</evidence>
<evidence type="ECO:0000259" key="2">
    <source>
        <dbReference type="SMART" id="SM01024"/>
    </source>
</evidence>
<dbReference type="Pfam" id="PF08740">
    <property type="entry name" value="BCS1_N"/>
    <property type="match status" value="1"/>
</dbReference>
<dbReference type="AlphaFoldDB" id="A0A1D1UYJ5"/>
<proteinExistence type="predicted"/>
<name>A0A1D1UYJ5_RAMVA</name>
<reference evidence="3 4" key="1">
    <citation type="journal article" date="2016" name="Nat. Commun.">
        <title>Extremotolerant tardigrade genome and improved radiotolerance of human cultured cells by tardigrade-unique protein.</title>
        <authorList>
            <person name="Hashimoto T."/>
            <person name="Horikawa D.D."/>
            <person name="Saito Y."/>
            <person name="Kuwahara H."/>
            <person name="Kozuka-Hata H."/>
            <person name="Shin-I T."/>
            <person name="Minakuchi Y."/>
            <person name="Ohishi K."/>
            <person name="Motoyama A."/>
            <person name="Aizu T."/>
            <person name="Enomoto A."/>
            <person name="Kondo K."/>
            <person name="Tanaka S."/>
            <person name="Hara Y."/>
            <person name="Koshikawa S."/>
            <person name="Sagara H."/>
            <person name="Miura T."/>
            <person name="Yokobori S."/>
            <person name="Miyagawa K."/>
            <person name="Suzuki Y."/>
            <person name="Kubo T."/>
            <person name="Oyama M."/>
            <person name="Kohara Y."/>
            <person name="Fujiyama A."/>
            <person name="Arakawa K."/>
            <person name="Katayama T."/>
            <person name="Toyoda A."/>
            <person name="Kunieda T."/>
        </authorList>
    </citation>
    <scope>NUCLEOTIDE SEQUENCE [LARGE SCALE GENOMIC DNA]</scope>
    <source>
        <strain evidence="3 4">YOKOZUNA-1</strain>
    </source>
</reference>
<dbReference type="InterPro" id="IPR014851">
    <property type="entry name" value="BCS1_N"/>
</dbReference>
<dbReference type="STRING" id="947166.A0A1D1UYJ5"/>
<dbReference type="EMBL" id="BDGG01000002">
    <property type="protein sequence ID" value="GAU94699.1"/>
    <property type="molecule type" value="Genomic_DNA"/>
</dbReference>
<accession>A0A1D1UYJ5</accession>
<dbReference type="Proteomes" id="UP000186922">
    <property type="component" value="Unassembled WGS sequence"/>
</dbReference>
<feature type="transmembrane region" description="Helical" evidence="1">
    <location>
        <begin position="60"/>
        <end position="78"/>
    </location>
</feature>
<keyword evidence="4" id="KW-1185">Reference proteome</keyword>
<organism evidence="3 4">
    <name type="scientific">Ramazzottius varieornatus</name>
    <name type="common">Water bear</name>
    <name type="synonym">Tardigrade</name>
    <dbReference type="NCBI Taxonomy" id="947166"/>
    <lineage>
        <taxon>Eukaryota</taxon>
        <taxon>Metazoa</taxon>
        <taxon>Ecdysozoa</taxon>
        <taxon>Tardigrada</taxon>
        <taxon>Eutardigrada</taxon>
        <taxon>Parachela</taxon>
        <taxon>Hypsibioidea</taxon>
        <taxon>Ramazzottiidae</taxon>
        <taxon>Ramazzottius</taxon>
    </lineage>
</organism>
<keyword evidence="1" id="KW-0812">Transmembrane</keyword>
<dbReference type="OrthoDB" id="10251412at2759"/>
<dbReference type="SMART" id="SM01024">
    <property type="entry name" value="BCS1_N"/>
    <property type="match status" value="1"/>
</dbReference>
<protein>
    <recommendedName>
        <fullName evidence="2">BCS1 N-terminal domain-containing protein</fullName>
    </recommendedName>
</protein>
<dbReference type="PROSITE" id="PS51257">
    <property type="entry name" value="PROKAR_LIPOPROTEIN"/>
    <property type="match status" value="1"/>
</dbReference>
<comment type="caution">
    <text evidence="3">The sequence shown here is derived from an EMBL/GenBank/DDBJ whole genome shotgun (WGS) entry which is preliminary data.</text>
</comment>
<feature type="domain" description="BCS1 N-terminal" evidence="2">
    <location>
        <begin position="69"/>
        <end position="206"/>
    </location>
</feature>
<evidence type="ECO:0000256" key="1">
    <source>
        <dbReference type="SAM" id="Phobius"/>
    </source>
</evidence>